<dbReference type="InterPro" id="IPR014752">
    <property type="entry name" value="Arrestin-like_C"/>
</dbReference>
<dbReference type="EMBL" id="CP138581">
    <property type="protein sequence ID" value="WPG98504.1"/>
    <property type="molecule type" value="Genomic_DNA"/>
</dbReference>
<dbReference type="InterPro" id="IPR050357">
    <property type="entry name" value="Arrestin_domain-protein"/>
</dbReference>
<name>A0AAQ3M0I2_9PEZI</name>
<organism evidence="4 5">
    <name type="scientific">Acrodontium crateriforme</name>
    <dbReference type="NCBI Taxonomy" id="150365"/>
    <lineage>
        <taxon>Eukaryota</taxon>
        <taxon>Fungi</taxon>
        <taxon>Dikarya</taxon>
        <taxon>Ascomycota</taxon>
        <taxon>Pezizomycotina</taxon>
        <taxon>Dothideomycetes</taxon>
        <taxon>Dothideomycetidae</taxon>
        <taxon>Mycosphaerellales</taxon>
        <taxon>Teratosphaeriaceae</taxon>
        <taxon>Acrodontium</taxon>
    </lineage>
</organism>
<dbReference type="InterPro" id="IPR014756">
    <property type="entry name" value="Ig_E-set"/>
</dbReference>
<evidence type="ECO:0000313" key="5">
    <source>
        <dbReference type="Proteomes" id="UP001303373"/>
    </source>
</evidence>
<feature type="region of interest" description="Disordered" evidence="2">
    <location>
        <begin position="572"/>
        <end position="625"/>
    </location>
</feature>
<gene>
    <name evidence="4" type="ORF">R9X50_00129500</name>
</gene>
<dbReference type="InterPro" id="IPR011022">
    <property type="entry name" value="Arrestin_C-like"/>
</dbReference>
<proteinExistence type="inferred from homology"/>
<comment type="similarity">
    <text evidence="1">Belongs to the arrestin family.</text>
</comment>
<dbReference type="AlphaFoldDB" id="A0AAQ3M0I2"/>
<evidence type="ECO:0000256" key="2">
    <source>
        <dbReference type="SAM" id="MobiDB-lite"/>
    </source>
</evidence>
<dbReference type="Proteomes" id="UP001303373">
    <property type="component" value="Chromosome 2"/>
</dbReference>
<dbReference type="PANTHER" id="PTHR11188:SF17">
    <property type="entry name" value="FI21816P1"/>
    <property type="match status" value="1"/>
</dbReference>
<dbReference type="GO" id="GO:0015031">
    <property type="term" value="P:protein transport"/>
    <property type="evidence" value="ECO:0007669"/>
    <property type="project" value="TreeGrafter"/>
</dbReference>
<dbReference type="SUPFAM" id="SSF81296">
    <property type="entry name" value="E set domains"/>
    <property type="match status" value="1"/>
</dbReference>
<protein>
    <recommendedName>
        <fullName evidence="3">Arrestin C-terminal-like domain-containing protein</fullName>
    </recommendedName>
</protein>
<feature type="domain" description="Arrestin C-terminal-like" evidence="3">
    <location>
        <begin position="402"/>
        <end position="550"/>
    </location>
</feature>
<dbReference type="Gene3D" id="2.60.40.640">
    <property type="match status" value="2"/>
</dbReference>
<dbReference type="GO" id="GO:0005737">
    <property type="term" value="C:cytoplasm"/>
    <property type="evidence" value="ECO:0007669"/>
    <property type="project" value="TreeGrafter"/>
</dbReference>
<feature type="compositionally biased region" description="Polar residues" evidence="2">
    <location>
        <begin position="30"/>
        <end position="40"/>
    </location>
</feature>
<feature type="compositionally biased region" description="Basic residues" evidence="2">
    <location>
        <begin position="142"/>
        <end position="154"/>
    </location>
</feature>
<feature type="region of interest" description="Disordered" evidence="2">
    <location>
        <begin position="111"/>
        <end position="164"/>
    </location>
</feature>
<sequence length="854" mass="94865">MENRLRGLEIPIPPSVHLQASPPAIEETSEPTPSWPSTITRPLSDIRELTEPSLIDLVVRKPSHHALQHKQYATRASPPKRNESLGRKGSLKSKEPVKVSPVVSIKPIINGTSSEYSTTPEASSLFTIPQSSIPQRVSSQKQSRHPSNVRKPSLKKSTTATASREFLTIPNRGQSRSPVKDAGLNLDPVTSDIARRVPSKTYIRSPQPLDMLEFPMYKHPRVKLELQVSAPVFAGGGTVEGFVKTTVDDNERLKHRRSLGIGAISVDLLGYEEVSSGRRAAFLALGTELLDQKHPPPPNMIESHNPLYREGRFWTLSPSTSALPFSISLPLDTGPPPFQSKHANIKFLICVTALIEDAGKHYRVRTSHDVQVLPTYDPEKALTSLPSPLTAYDELHIPRPTGYESVKLTAGLHRQVWVSGGNIFVDVHVANKSQRLIRKLELNLERNILYYKHTAATTIEKSAGQARIFESNDQANLATGCLRSGSSGWSGIDPHMSETRTCALELPRGQATVKCGKYFEVRYFLNIIASASNTKVVCVQLPIILIHMNSLDVVPNSVAQVAAAIQQKRAVSRRRSTESKCTTHRHVQRQRSVSSPSHARDLRRRPSYGQGRAFAAPRQQSLDRQRAERADLDGLCKTVDTSPRKHVQQLRGFALKKVGSAMSFGNISVGGRSTPSSSHSRLQWLLYQTPQTPKLRTGRTFQLPTSGEAQSLRNKIRLVPSFDSARGKKSTTQSKRQRPILRTAGWQSQHHIGPPSTTDLPNAFIAPHALGLSGPFDGPYGSRQNRLQHSFLQLPQLLSQPPPTPTASSFREKLDRSRFEFKAVRRKASGGLKERGLSLWEHVRHREREKEGWI</sequence>
<feature type="compositionally biased region" description="Basic and acidic residues" evidence="2">
    <location>
        <begin position="80"/>
        <end position="97"/>
    </location>
</feature>
<dbReference type="PANTHER" id="PTHR11188">
    <property type="entry name" value="ARRESTIN DOMAIN CONTAINING PROTEIN"/>
    <property type="match status" value="1"/>
</dbReference>
<evidence type="ECO:0000256" key="1">
    <source>
        <dbReference type="ARBA" id="ARBA00005298"/>
    </source>
</evidence>
<feature type="region of interest" description="Disordered" evidence="2">
    <location>
        <begin position="65"/>
        <end position="97"/>
    </location>
</feature>
<evidence type="ECO:0000259" key="3">
    <source>
        <dbReference type="SMART" id="SM01017"/>
    </source>
</evidence>
<feature type="region of interest" description="Disordered" evidence="2">
    <location>
        <begin position="1"/>
        <end position="40"/>
    </location>
</feature>
<accession>A0AAQ3M0I2</accession>
<evidence type="ECO:0000313" key="4">
    <source>
        <dbReference type="EMBL" id="WPG98504.1"/>
    </source>
</evidence>
<keyword evidence="5" id="KW-1185">Reference proteome</keyword>
<dbReference type="SMART" id="SM01017">
    <property type="entry name" value="Arrestin_C"/>
    <property type="match status" value="1"/>
</dbReference>
<feature type="compositionally biased region" description="Polar residues" evidence="2">
    <location>
        <begin position="111"/>
        <end position="141"/>
    </location>
</feature>
<reference evidence="4 5" key="1">
    <citation type="submission" date="2023-11" db="EMBL/GenBank/DDBJ databases">
        <title>An acidophilic fungus is an integral part of prey digestion in a carnivorous sundew plant.</title>
        <authorList>
            <person name="Tsai I.J."/>
        </authorList>
    </citation>
    <scope>NUCLEOTIDE SEQUENCE [LARGE SCALE GENOMIC DNA]</scope>
    <source>
        <strain evidence="4">169a</strain>
    </source>
</reference>
<dbReference type="Pfam" id="PF02752">
    <property type="entry name" value="Arrestin_C"/>
    <property type="match status" value="1"/>
</dbReference>